<dbReference type="InterPro" id="IPR010281">
    <property type="entry name" value="DUF885"/>
</dbReference>
<dbReference type="RefSeq" id="WP_109214998.1">
    <property type="nucleotide sequence ID" value="NZ_JRFU01000044.1"/>
</dbReference>
<dbReference type="EMBL" id="JRFU01000044">
    <property type="protein sequence ID" value="PWE87425.1"/>
    <property type="molecule type" value="Genomic_DNA"/>
</dbReference>
<keyword evidence="2" id="KW-1185">Reference proteome</keyword>
<comment type="caution">
    <text evidence="1">The sequence shown here is derived from an EMBL/GenBank/DDBJ whole genome shotgun (WGS) entry which is preliminary data.</text>
</comment>
<reference evidence="1 2" key="1">
    <citation type="submission" date="2014-09" db="EMBL/GenBank/DDBJ databases">
        <title>Butyrate-producing bacteria isolated from human gut.</title>
        <authorList>
            <person name="Zhang Q."/>
            <person name="Zhao L."/>
        </authorList>
    </citation>
    <scope>NUCLEOTIDE SEQUENCE [LARGE SCALE GENOMIC DNA]</scope>
    <source>
        <strain evidence="1 2">21</strain>
    </source>
</reference>
<organism evidence="1 2">
    <name type="scientific">Eubacterium ramulus</name>
    <dbReference type="NCBI Taxonomy" id="39490"/>
    <lineage>
        <taxon>Bacteria</taxon>
        <taxon>Bacillati</taxon>
        <taxon>Bacillota</taxon>
        <taxon>Clostridia</taxon>
        <taxon>Eubacteriales</taxon>
        <taxon>Eubacteriaceae</taxon>
        <taxon>Eubacterium</taxon>
    </lineage>
</organism>
<evidence type="ECO:0000313" key="1">
    <source>
        <dbReference type="EMBL" id="PWE87425.1"/>
    </source>
</evidence>
<evidence type="ECO:0000313" key="2">
    <source>
        <dbReference type="Proteomes" id="UP000245288"/>
    </source>
</evidence>
<dbReference type="PANTHER" id="PTHR33361">
    <property type="entry name" value="GLR0591 PROTEIN"/>
    <property type="match status" value="1"/>
</dbReference>
<gene>
    <name evidence="1" type="ORF">LG34_04235</name>
</gene>
<accession>A0A2V1JV91</accession>
<sequence length="419" mass="46957">MENPQAYQITEYQTSLGNYSAASPALAAASAENVLSALHQFDAQNLTTLNRQTLEILTDSMNLTVAGGNFKYYDEPLTPTTGLQSQIPILLAEYTFQSKQDVSDYLELLTDLPRYFAQICDYEREKAAADRFMPSYTAQTIIDQCRDFVSNPEEHYLVTTFNQKISALSGISKNERRSYQKQNLSILKKQVFPAFTQLADTLSELEDSTINEAGLCHFPEGREYYEYLVRCATGSSDSVASLEKRTTDQRKEDLLLISQLLEQNPDLTTELENCAVAPQSPEEMLTTLRQAISAEFPEVPECNVTVKYVNAAMEDYLSPAFYLTSPLDHLTENSIYINQKNGYEGLRLFTTLAHEGFPGHLFQNVYFHSICDLPIRSLLGYPGYTEGWATFVELHSYTYAGLSEDAASLCAANQAAILS</sequence>
<name>A0A2V1JV91_EUBRA</name>
<protein>
    <recommendedName>
        <fullName evidence="3">DUF885 domain-containing protein</fullName>
    </recommendedName>
</protein>
<dbReference type="PANTHER" id="PTHR33361:SF2">
    <property type="entry name" value="DUF885 DOMAIN-CONTAINING PROTEIN"/>
    <property type="match status" value="1"/>
</dbReference>
<feature type="non-terminal residue" evidence="1">
    <location>
        <position position="419"/>
    </location>
</feature>
<dbReference type="Proteomes" id="UP000245288">
    <property type="component" value="Unassembled WGS sequence"/>
</dbReference>
<dbReference type="AlphaFoldDB" id="A0A2V1JV91"/>
<evidence type="ECO:0008006" key="3">
    <source>
        <dbReference type="Google" id="ProtNLM"/>
    </source>
</evidence>
<proteinExistence type="predicted"/>
<dbReference type="Pfam" id="PF05960">
    <property type="entry name" value="DUF885"/>
    <property type="match status" value="1"/>
</dbReference>